<dbReference type="InterPro" id="IPR027417">
    <property type="entry name" value="P-loop_NTPase"/>
</dbReference>
<name>A0ABV6DPC9_9BACL</name>
<organism evidence="2 3">
    <name type="scientific">Paenibacillus chartarius</name>
    <dbReference type="NCBI Taxonomy" id="747481"/>
    <lineage>
        <taxon>Bacteria</taxon>
        <taxon>Bacillati</taxon>
        <taxon>Bacillota</taxon>
        <taxon>Bacilli</taxon>
        <taxon>Bacillales</taxon>
        <taxon>Paenibacillaceae</taxon>
        <taxon>Paenibacillus</taxon>
    </lineage>
</organism>
<evidence type="ECO:0000313" key="3">
    <source>
        <dbReference type="Proteomes" id="UP001589776"/>
    </source>
</evidence>
<gene>
    <name evidence="2" type="ORF">ACFFK0_18835</name>
</gene>
<dbReference type="SUPFAM" id="SSF52540">
    <property type="entry name" value="P-loop containing nucleoside triphosphate hydrolases"/>
    <property type="match status" value="1"/>
</dbReference>
<protein>
    <submittedName>
        <fullName evidence="2">AAA family ATPase</fullName>
    </submittedName>
</protein>
<sequence length="169" mass="18127">MGTFQDAMNRMAASEFTGRSFELELFRQLLEGNRGSPAGILNLHGTGGIGKSTLLERYRVIAENGGAAYAGVDMRECMGDSRTVLRVIAEQLHDEDEDEAPAGYAAGETAAAAARIVNREAEKRTVVLAFDQYEEAGGLDCEPGGGEAYGRARLRPVRGSRRAGFLAAR</sequence>
<dbReference type="InterPro" id="IPR041664">
    <property type="entry name" value="AAA_16"/>
</dbReference>
<accession>A0ABV6DPC9</accession>
<dbReference type="Pfam" id="PF13191">
    <property type="entry name" value="AAA_16"/>
    <property type="match status" value="1"/>
</dbReference>
<dbReference type="RefSeq" id="WP_377471865.1">
    <property type="nucleotide sequence ID" value="NZ_JBHLWN010000074.1"/>
</dbReference>
<comment type="caution">
    <text evidence="2">The sequence shown here is derived from an EMBL/GenBank/DDBJ whole genome shotgun (WGS) entry which is preliminary data.</text>
</comment>
<dbReference type="EMBL" id="JBHLWN010000074">
    <property type="protein sequence ID" value="MFC0214491.1"/>
    <property type="molecule type" value="Genomic_DNA"/>
</dbReference>
<reference evidence="2 3" key="1">
    <citation type="submission" date="2024-09" db="EMBL/GenBank/DDBJ databases">
        <authorList>
            <person name="Sun Q."/>
            <person name="Mori K."/>
        </authorList>
    </citation>
    <scope>NUCLEOTIDE SEQUENCE [LARGE SCALE GENOMIC DNA]</scope>
    <source>
        <strain evidence="2 3">CCM 7759</strain>
    </source>
</reference>
<proteinExistence type="predicted"/>
<feature type="domain" description="Orc1-like AAA ATPase" evidence="1">
    <location>
        <begin position="15"/>
        <end position="136"/>
    </location>
</feature>
<keyword evidence="3" id="KW-1185">Reference proteome</keyword>
<dbReference type="Gene3D" id="3.40.50.300">
    <property type="entry name" value="P-loop containing nucleotide triphosphate hydrolases"/>
    <property type="match status" value="1"/>
</dbReference>
<dbReference type="Proteomes" id="UP001589776">
    <property type="component" value="Unassembled WGS sequence"/>
</dbReference>
<evidence type="ECO:0000313" key="2">
    <source>
        <dbReference type="EMBL" id="MFC0214491.1"/>
    </source>
</evidence>
<evidence type="ECO:0000259" key="1">
    <source>
        <dbReference type="Pfam" id="PF13191"/>
    </source>
</evidence>